<dbReference type="EMBL" id="JAAGKO020000007">
    <property type="protein sequence ID" value="MDI5962651.1"/>
    <property type="molecule type" value="Genomic_DNA"/>
</dbReference>
<dbReference type="SUPFAM" id="SSF81923">
    <property type="entry name" value="Double Clp-N motif"/>
    <property type="match status" value="1"/>
</dbReference>
<evidence type="ECO:0000256" key="1">
    <source>
        <dbReference type="SAM" id="MobiDB-lite"/>
    </source>
</evidence>
<sequence length="186" mass="19014">MRSDIRPQATSREHGRGGRPAAASWAGPELRAVIAGARRRAHRDAERQIDTAHLLHALLECDAGAREALGRAANGAAAADPALRVARVLAYLAQRSIGYGLRWRSTVEGAADRPPAAGSTGYSPCALIALTDAVGRAAARGAGRIEGVDLLGALAADPDARAAEVLRAAGVDPARLAPPAADVAEG</sequence>
<accession>A0ABT6VVY5</accession>
<keyword evidence="2" id="KW-0645">Protease</keyword>
<dbReference type="GO" id="GO:0008233">
    <property type="term" value="F:peptidase activity"/>
    <property type="evidence" value="ECO:0007669"/>
    <property type="project" value="UniProtKB-KW"/>
</dbReference>
<evidence type="ECO:0000313" key="3">
    <source>
        <dbReference type="Proteomes" id="UP001156398"/>
    </source>
</evidence>
<organism evidence="2 3">
    <name type="scientific">Streptantibioticus silvisoli</name>
    <dbReference type="NCBI Taxonomy" id="2705255"/>
    <lineage>
        <taxon>Bacteria</taxon>
        <taxon>Bacillati</taxon>
        <taxon>Actinomycetota</taxon>
        <taxon>Actinomycetes</taxon>
        <taxon>Kitasatosporales</taxon>
        <taxon>Streptomycetaceae</taxon>
        <taxon>Streptantibioticus</taxon>
    </lineage>
</organism>
<dbReference type="Gene3D" id="1.10.1780.10">
    <property type="entry name" value="Clp, N-terminal domain"/>
    <property type="match status" value="1"/>
</dbReference>
<feature type="region of interest" description="Disordered" evidence="1">
    <location>
        <begin position="1"/>
        <end position="24"/>
    </location>
</feature>
<keyword evidence="2" id="KW-0378">Hydrolase</keyword>
<dbReference type="Proteomes" id="UP001156398">
    <property type="component" value="Unassembled WGS sequence"/>
</dbReference>
<keyword evidence="3" id="KW-1185">Reference proteome</keyword>
<reference evidence="2 3" key="1">
    <citation type="submission" date="2023-05" db="EMBL/GenBank/DDBJ databases">
        <title>Streptantibioticus silvisoli sp. nov., acidotolerant actinomycetes 1 from pine litter.</title>
        <authorList>
            <person name="Swiecimska M."/>
            <person name="Golinska P."/>
            <person name="Sangal V."/>
            <person name="Wachnowicz B."/>
            <person name="Goodfellow M."/>
        </authorList>
    </citation>
    <scope>NUCLEOTIDE SEQUENCE [LARGE SCALE GENOMIC DNA]</scope>
    <source>
        <strain evidence="2 3">SL54</strain>
    </source>
</reference>
<feature type="compositionally biased region" description="Basic and acidic residues" evidence="1">
    <location>
        <begin position="1"/>
        <end position="16"/>
    </location>
</feature>
<dbReference type="InterPro" id="IPR036628">
    <property type="entry name" value="Clp_N_dom_sf"/>
</dbReference>
<evidence type="ECO:0000313" key="2">
    <source>
        <dbReference type="EMBL" id="MDI5962651.1"/>
    </source>
</evidence>
<protein>
    <submittedName>
        <fullName evidence="2">Clp protease N-terminal domain-containing protein</fullName>
    </submittedName>
</protein>
<gene>
    <name evidence="2" type="ORF">POF43_007980</name>
</gene>
<comment type="caution">
    <text evidence="2">The sequence shown here is derived from an EMBL/GenBank/DDBJ whole genome shotgun (WGS) entry which is preliminary data.</text>
</comment>
<dbReference type="GO" id="GO:0006508">
    <property type="term" value="P:proteolysis"/>
    <property type="evidence" value="ECO:0007669"/>
    <property type="project" value="UniProtKB-KW"/>
</dbReference>
<name>A0ABT6VVY5_9ACTN</name>
<proteinExistence type="predicted"/>
<dbReference type="RefSeq" id="WP_271322337.1">
    <property type="nucleotide sequence ID" value="NZ_JAAGKO020000007.1"/>
</dbReference>